<evidence type="ECO:0000313" key="12">
    <source>
        <dbReference type="EMBL" id="SIN71188.1"/>
    </source>
</evidence>
<keyword evidence="1 8" id="KW-0004">4Fe-4S</keyword>
<feature type="domain" description="TRAM" evidence="9">
    <location>
        <begin position="364"/>
        <end position="432"/>
    </location>
</feature>
<feature type="binding site" evidence="8">
    <location>
        <position position="48"/>
    </location>
    <ligand>
        <name>[4Fe-4S] cluster</name>
        <dbReference type="ChEBI" id="CHEBI:49883"/>
        <label>1</label>
    </ligand>
</feature>
<dbReference type="InterPro" id="IPR005840">
    <property type="entry name" value="Ribosomal_uS12_MeSTrfase_RimO"/>
</dbReference>
<dbReference type="SFLD" id="SFLDG01082">
    <property type="entry name" value="B12-binding_domain_containing"/>
    <property type="match status" value="1"/>
</dbReference>
<dbReference type="PROSITE" id="PS01278">
    <property type="entry name" value="MTTASE_RADICAL"/>
    <property type="match status" value="1"/>
</dbReference>
<evidence type="ECO:0000256" key="1">
    <source>
        <dbReference type="ARBA" id="ARBA00022485"/>
    </source>
</evidence>
<dbReference type="PANTHER" id="PTHR43837">
    <property type="entry name" value="RIBOSOMAL PROTEIN S12 METHYLTHIOTRANSFERASE RIMO"/>
    <property type="match status" value="1"/>
</dbReference>
<feature type="domain" description="MTTase N-terminal" evidence="10">
    <location>
        <begin position="3"/>
        <end position="119"/>
    </location>
</feature>
<dbReference type="InterPro" id="IPR038135">
    <property type="entry name" value="Methylthiotransferase_N_sf"/>
</dbReference>
<dbReference type="InterPro" id="IPR007197">
    <property type="entry name" value="rSAM"/>
</dbReference>
<dbReference type="Gene3D" id="2.40.50.140">
    <property type="entry name" value="Nucleic acid-binding proteins"/>
    <property type="match status" value="1"/>
</dbReference>
<accession>A0ABY1JE32</accession>
<feature type="binding site" evidence="8">
    <location>
        <position position="12"/>
    </location>
    <ligand>
        <name>[4Fe-4S] cluster</name>
        <dbReference type="ChEBI" id="CHEBI:49883"/>
        <label>1</label>
    </ligand>
</feature>
<organism evidence="12 13">
    <name type="scientific">Acetomicrobium flavidum</name>
    <dbReference type="NCBI Taxonomy" id="49896"/>
    <lineage>
        <taxon>Bacteria</taxon>
        <taxon>Thermotogati</taxon>
        <taxon>Synergistota</taxon>
        <taxon>Synergistia</taxon>
        <taxon>Synergistales</taxon>
        <taxon>Acetomicrobiaceae</taxon>
        <taxon>Acetomicrobium</taxon>
    </lineage>
</organism>
<dbReference type="PROSITE" id="PS50926">
    <property type="entry name" value="TRAM"/>
    <property type="match status" value="1"/>
</dbReference>
<keyword evidence="5 8" id="KW-0479">Metal-binding</keyword>
<dbReference type="SMART" id="SM00729">
    <property type="entry name" value="Elp3"/>
    <property type="match status" value="1"/>
</dbReference>
<keyword evidence="7 8" id="KW-0411">Iron-sulfur</keyword>
<dbReference type="InterPro" id="IPR005839">
    <property type="entry name" value="Methylthiotransferase"/>
</dbReference>
<dbReference type="GO" id="GO:0005840">
    <property type="term" value="C:ribosome"/>
    <property type="evidence" value="ECO:0007669"/>
    <property type="project" value="UniProtKB-KW"/>
</dbReference>
<evidence type="ECO:0000259" key="9">
    <source>
        <dbReference type="PROSITE" id="PS50926"/>
    </source>
</evidence>
<keyword evidence="6 8" id="KW-0408">Iron</keyword>
<dbReference type="InterPro" id="IPR013848">
    <property type="entry name" value="Methylthiotransferase_N"/>
</dbReference>
<comment type="catalytic activity">
    <reaction evidence="8">
        <text>L-aspartate(89)-[ribosomal protein uS12]-hydrogen + (sulfur carrier)-SH + AH2 + 2 S-adenosyl-L-methionine = 3-methylsulfanyl-L-aspartate(89)-[ribosomal protein uS12]-hydrogen + (sulfur carrier)-H + 5'-deoxyadenosine + L-methionine + A + S-adenosyl-L-homocysteine + 2 H(+)</text>
        <dbReference type="Rhea" id="RHEA:37087"/>
        <dbReference type="Rhea" id="RHEA-COMP:10460"/>
        <dbReference type="Rhea" id="RHEA-COMP:10461"/>
        <dbReference type="Rhea" id="RHEA-COMP:14737"/>
        <dbReference type="Rhea" id="RHEA-COMP:14739"/>
        <dbReference type="ChEBI" id="CHEBI:13193"/>
        <dbReference type="ChEBI" id="CHEBI:15378"/>
        <dbReference type="ChEBI" id="CHEBI:17319"/>
        <dbReference type="ChEBI" id="CHEBI:17499"/>
        <dbReference type="ChEBI" id="CHEBI:29917"/>
        <dbReference type="ChEBI" id="CHEBI:29961"/>
        <dbReference type="ChEBI" id="CHEBI:57844"/>
        <dbReference type="ChEBI" id="CHEBI:57856"/>
        <dbReference type="ChEBI" id="CHEBI:59789"/>
        <dbReference type="ChEBI" id="CHEBI:64428"/>
        <dbReference type="ChEBI" id="CHEBI:73599"/>
        <dbReference type="EC" id="2.8.4.4"/>
    </reaction>
</comment>
<evidence type="ECO:0000313" key="13">
    <source>
        <dbReference type="Proteomes" id="UP000185093"/>
    </source>
</evidence>
<dbReference type="Pfam" id="PF04055">
    <property type="entry name" value="Radical_SAM"/>
    <property type="match status" value="1"/>
</dbReference>
<dbReference type="SFLD" id="SFLDG01061">
    <property type="entry name" value="methylthiotransferase"/>
    <property type="match status" value="1"/>
</dbReference>
<dbReference type="Proteomes" id="UP000185093">
    <property type="component" value="Unassembled WGS sequence"/>
</dbReference>
<dbReference type="PROSITE" id="PS51918">
    <property type="entry name" value="RADICAL_SAM"/>
    <property type="match status" value="1"/>
</dbReference>
<feature type="domain" description="Radical SAM core" evidence="11">
    <location>
        <begin position="130"/>
        <end position="361"/>
    </location>
</feature>
<dbReference type="InterPro" id="IPR012340">
    <property type="entry name" value="NA-bd_OB-fold"/>
</dbReference>
<comment type="function">
    <text evidence="8">Catalyzes the methylthiolation of an aspartic acid residue of ribosomal protein uS12.</text>
</comment>
<dbReference type="InterPro" id="IPR020612">
    <property type="entry name" value="Methylthiotransferase_CS"/>
</dbReference>
<keyword evidence="12" id="KW-0689">Ribosomal protein</keyword>
<comment type="cofactor">
    <cofactor evidence="8">
        <name>[4Fe-4S] cluster</name>
        <dbReference type="ChEBI" id="CHEBI:49883"/>
    </cofactor>
    <text evidence="8">Binds 2 [4Fe-4S] clusters. One cluster is coordinated with 3 cysteines and an exchangeable S-adenosyl-L-methionine.</text>
</comment>
<dbReference type="EMBL" id="FSQZ01000001">
    <property type="protein sequence ID" value="SIN71188.1"/>
    <property type="molecule type" value="Genomic_DNA"/>
</dbReference>
<dbReference type="InterPro" id="IPR023404">
    <property type="entry name" value="rSAM_horseshoe"/>
</dbReference>
<dbReference type="SFLD" id="SFLDS00029">
    <property type="entry name" value="Radical_SAM"/>
    <property type="match status" value="1"/>
</dbReference>
<gene>
    <name evidence="8" type="primary">rimO</name>
    <name evidence="12" type="ORF">SAMN05444368_1402</name>
</gene>
<dbReference type="Gene3D" id="3.80.30.20">
    <property type="entry name" value="tm_1862 like domain"/>
    <property type="match status" value="1"/>
</dbReference>
<dbReference type="InterPro" id="IPR006638">
    <property type="entry name" value="Elp3/MiaA/NifB-like_rSAM"/>
</dbReference>
<keyword evidence="3 8" id="KW-0808">Transferase</keyword>
<name>A0ABY1JE32_9BACT</name>
<evidence type="ECO:0000256" key="5">
    <source>
        <dbReference type="ARBA" id="ARBA00022723"/>
    </source>
</evidence>
<dbReference type="InterPro" id="IPR002792">
    <property type="entry name" value="TRAM_dom"/>
</dbReference>
<dbReference type="SFLD" id="SFLDF00274">
    <property type="entry name" value="ribosomal_protein_S12_methylth"/>
    <property type="match status" value="1"/>
</dbReference>
<comment type="similarity">
    <text evidence="8">Belongs to the methylthiotransferase family. RimO subfamily.</text>
</comment>
<dbReference type="RefSeq" id="WP_074199739.1">
    <property type="nucleotide sequence ID" value="NZ_FSQZ01000001.1"/>
</dbReference>
<evidence type="ECO:0000256" key="4">
    <source>
        <dbReference type="ARBA" id="ARBA00022691"/>
    </source>
</evidence>
<dbReference type="NCBIfam" id="TIGR00089">
    <property type="entry name" value="MiaB/RimO family radical SAM methylthiotransferase"/>
    <property type="match status" value="1"/>
</dbReference>
<dbReference type="Pfam" id="PF00919">
    <property type="entry name" value="UPF0004"/>
    <property type="match status" value="1"/>
</dbReference>
<dbReference type="Pfam" id="PF18693">
    <property type="entry name" value="TRAM_2"/>
    <property type="match status" value="1"/>
</dbReference>
<feature type="binding site" evidence="8">
    <location>
        <position position="148"/>
    </location>
    <ligand>
        <name>[4Fe-4S] cluster</name>
        <dbReference type="ChEBI" id="CHEBI:49883"/>
        <label>2</label>
        <note>4Fe-4S-S-AdoMet</note>
    </ligand>
</feature>
<evidence type="ECO:0000256" key="8">
    <source>
        <dbReference type="HAMAP-Rule" id="MF_01865"/>
    </source>
</evidence>
<feature type="binding site" evidence="8">
    <location>
        <position position="151"/>
    </location>
    <ligand>
        <name>[4Fe-4S] cluster</name>
        <dbReference type="ChEBI" id="CHEBI:49883"/>
        <label>2</label>
        <note>4Fe-4S-S-AdoMet</note>
    </ligand>
</feature>
<dbReference type="SUPFAM" id="SSF102114">
    <property type="entry name" value="Radical SAM enzymes"/>
    <property type="match status" value="1"/>
</dbReference>
<dbReference type="CDD" id="cd01335">
    <property type="entry name" value="Radical_SAM"/>
    <property type="match status" value="1"/>
</dbReference>
<dbReference type="InterPro" id="IPR058240">
    <property type="entry name" value="rSAM_sf"/>
</dbReference>
<keyword evidence="12" id="KW-0687">Ribonucleoprotein</keyword>
<feature type="binding site" evidence="8">
    <location>
        <position position="144"/>
    </location>
    <ligand>
        <name>[4Fe-4S] cluster</name>
        <dbReference type="ChEBI" id="CHEBI:49883"/>
        <label>2</label>
        <note>4Fe-4S-S-AdoMet</note>
    </ligand>
</feature>
<comment type="caution">
    <text evidence="12">The sequence shown here is derived from an EMBL/GenBank/DDBJ whole genome shotgun (WGS) entry which is preliminary data.</text>
</comment>
<sequence length="435" mass="48982">MGDKVFILSLGCAKNQVDSEKLAGMMTSQGFEIVDSLDAADIVLVNTCAFIEPAVKESIDALLGLEELKASGKAKKIGVLGCLLNRYGDDLKKEFPTVDIWAKAEEWDKVLAYLGKDKPSTSCVRGFIPETVKWSRYIKIAEGCNNRCSYCTIPEIRGPLRSRPIKEIVEEAQFLASQGAKELCLVGQDLAAYGMEIDGQSHLTELLDILDKDLPSDLWIRLLYLHPAHIDEKMLDFISSCRKVLRYLDIPIQHVDDEILSSMNRKVTEKDLRKIFSYARSIDPDFTLRTTIIIGFPGEDEGKFEKVLRFLEDMEIDRVGAFLYSPEDGTEAATLGRQVPERIKQERYDTLMELQAFLSLRRQERFLNRTLKVLVEENHSNDGYALGRSYREAPEVDGVIVIKNANNLVPGSFVNAKVVSVSEHDMEAEVIFDEG</sequence>
<comment type="subcellular location">
    <subcellularLocation>
        <location evidence="8">Cytoplasm</location>
    </subcellularLocation>
</comment>
<dbReference type="Gene3D" id="3.40.50.12160">
    <property type="entry name" value="Methylthiotransferase, N-terminal domain"/>
    <property type="match status" value="1"/>
</dbReference>
<evidence type="ECO:0000256" key="3">
    <source>
        <dbReference type="ARBA" id="ARBA00022679"/>
    </source>
</evidence>
<dbReference type="HAMAP" id="MF_01865">
    <property type="entry name" value="MTTase_RimO"/>
    <property type="match status" value="1"/>
</dbReference>
<proteinExistence type="inferred from homology"/>
<dbReference type="EC" id="2.8.4.4" evidence="8"/>
<evidence type="ECO:0000259" key="11">
    <source>
        <dbReference type="PROSITE" id="PS51918"/>
    </source>
</evidence>
<dbReference type="PROSITE" id="PS51449">
    <property type="entry name" value="MTTASE_N"/>
    <property type="match status" value="1"/>
</dbReference>
<protein>
    <recommendedName>
        <fullName evidence="8">Ribosomal protein uS12 methylthiotransferase RimO</fullName>
        <shortName evidence="8">uS12 MTTase</shortName>
        <shortName evidence="8">uS12 methylthiotransferase</shortName>
        <ecNumber evidence="8">2.8.4.4</ecNumber>
    </recommendedName>
    <alternativeName>
        <fullName evidence="8">Ribosomal protein uS12 (aspartate-C(3))-methylthiotransferase</fullName>
    </alternativeName>
    <alternativeName>
        <fullName evidence="8">Ribosome maturation factor RimO</fullName>
    </alternativeName>
</protein>
<dbReference type="PANTHER" id="PTHR43837:SF1">
    <property type="entry name" value="RIBOSOMAL PROTEIN US12 METHYLTHIOTRANSFERASE RIMO"/>
    <property type="match status" value="1"/>
</dbReference>
<reference evidence="12 13" key="1">
    <citation type="submission" date="2016-11" db="EMBL/GenBank/DDBJ databases">
        <authorList>
            <person name="Varghese N."/>
            <person name="Submissions S."/>
        </authorList>
    </citation>
    <scope>NUCLEOTIDE SEQUENCE [LARGE SCALE GENOMIC DNA]</scope>
    <source>
        <strain evidence="12 13">DSM 20664</strain>
    </source>
</reference>
<dbReference type="NCBIfam" id="TIGR01125">
    <property type="entry name" value="30S ribosomal protein S12 methylthiotransferase RimO"/>
    <property type="match status" value="1"/>
</dbReference>
<evidence type="ECO:0000259" key="10">
    <source>
        <dbReference type="PROSITE" id="PS51449"/>
    </source>
</evidence>
<evidence type="ECO:0000256" key="7">
    <source>
        <dbReference type="ARBA" id="ARBA00023014"/>
    </source>
</evidence>
<feature type="binding site" evidence="8">
    <location>
        <position position="82"/>
    </location>
    <ligand>
        <name>[4Fe-4S] cluster</name>
        <dbReference type="ChEBI" id="CHEBI:49883"/>
        <label>1</label>
    </ligand>
</feature>
<keyword evidence="13" id="KW-1185">Reference proteome</keyword>
<keyword evidence="2 8" id="KW-0963">Cytoplasm</keyword>
<evidence type="ECO:0000256" key="2">
    <source>
        <dbReference type="ARBA" id="ARBA00022490"/>
    </source>
</evidence>
<evidence type="ECO:0000256" key="6">
    <source>
        <dbReference type="ARBA" id="ARBA00023004"/>
    </source>
</evidence>
<keyword evidence="4 8" id="KW-0949">S-adenosyl-L-methionine</keyword>